<evidence type="ECO:0000256" key="2">
    <source>
        <dbReference type="ARBA" id="ARBA00010199"/>
    </source>
</evidence>
<dbReference type="InterPro" id="IPR044644">
    <property type="entry name" value="DinF-like"/>
</dbReference>
<name>A0A0D6JFF0_9HYPH</name>
<dbReference type="KEGG" id="fil:BN1229_v1_1794"/>
<feature type="transmembrane region" description="Helical" evidence="6">
    <location>
        <begin position="51"/>
        <end position="70"/>
    </location>
</feature>
<keyword evidence="8" id="KW-1185">Reference proteome</keyword>
<dbReference type="Proteomes" id="UP000033187">
    <property type="component" value="Chromosome 1"/>
</dbReference>
<accession>A0A0D6JFF0</accession>
<dbReference type="GO" id="GO:0015297">
    <property type="term" value="F:antiporter activity"/>
    <property type="evidence" value="ECO:0007669"/>
    <property type="project" value="InterPro"/>
</dbReference>
<feature type="transmembrane region" description="Helical" evidence="6">
    <location>
        <begin position="394"/>
        <end position="412"/>
    </location>
</feature>
<reference evidence="8" key="1">
    <citation type="submission" date="2015-02" db="EMBL/GenBank/DDBJ databases">
        <authorList>
            <person name="Chooi Y.-H."/>
        </authorList>
    </citation>
    <scope>NUCLEOTIDE SEQUENCE [LARGE SCALE GENOMIC DNA]</scope>
    <source>
        <strain evidence="8">strain Y</strain>
    </source>
</reference>
<dbReference type="InterPro" id="IPR002528">
    <property type="entry name" value="MATE_fam"/>
</dbReference>
<comment type="subcellular location">
    <subcellularLocation>
        <location evidence="1">Membrane</location>
        <topology evidence="1">Multi-pass membrane protein</topology>
    </subcellularLocation>
</comment>
<evidence type="ECO:0000256" key="3">
    <source>
        <dbReference type="ARBA" id="ARBA00022692"/>
    </source>
</evidence>
<feature type="transmembrane region" description="Helical" evidence="6">
    <location>
        <begin position="12"/>
        <end position="31"/>
    </location>
</feature>
<dbReference type="RefSeq" id="WP_046477943.1">
    <property type="nucleotide sequence ID" value="NZ_LN829118.1"/>
</dbReference>
<evidence type="ECO:0000256" key="4">
    <source>
        <dbReference type="ARBA" id="ARBA00022989"/>
    </source>
</evidence>
<evidence type="ECO:0000256" key="6">
    <source>
        <dbReference type="SAM" id="Phobius"/>
    </source>
</evidence>
<dbReference type="PANTHER" id="PTHR42893">
    <property type="entry name" value="PROTEIN DETOXIFICATION 44, CHLOROPLASTIC-RELATED"/>
    <property type="match status" value="1"/>
</dbReference>
<keyword evidence="3 6" id="KW-0812">Transmembrane</keyword>
<feature type="transmembrane region" description="Helical" evidence="6">
    <location>
        <begin position="281"/>
        <end position="303"/>
    </location>
</feature>
<proteinExistence type="inferred from homology"/>
<dbReference type="OrthoDB" id="9789527at2"/>
<dbReference type="CDD" id="cd13136">
    <property type="entry name" value="MATE_DinF_like"/>
    <property type="match status" value="1"/>
</dbReference>
<evidence type="ECO:0000256" key="5">
    <source>
        <dbReference type="ARBA" id="ARBA00023136"/>
    </source>
</evidence>
<gene>
    <name evidence="7" type="primary">dinF</name>
    <name evidence="7" type="ORF">YBN1229_v1_1798</name>
</gene>
<feature type="transmembrane region" description="Helical" evidence="6">
    <location>
        <begin position="418"/>
        <end position="435"/>
    </location>
</feature>
<feature type="transmembrane region" description="Helical" evidence="6">
    <location>
        <begin position="142"/>
        <end position="161"/>
    </location>
</feature>
<evidence type="ECO:0000313" key="7">
    <source>
        <dbReference type="EMBL" id="CPR18632.1"/>
    </source>
</evidence>
<dbReference type="EMBL" id="LN829119">
    <property type="protein sequence ID" value="CPR18632.1"/>
    <property type="molecule type" value="Genomic_DNA"/>
</dbReference>
<feature type="transmembrane region" description="Helical" evidence="6">
    <location>
        <begin position="249"/>
        <end position="269"/>
    </location>
</feature>
<keyword evidence="5 6" id="KW-0472">Membrane</keyword>
<protein>
    <submittedName>
        <fullName evidence="7">DNA-damage-inducible protein F</fullName>
    </submittedName>
</protein>
<dbReference type="GO" id="GO:0005886">
    <property type="term" value="C:plasma membrane"/>
    <property type="evidence" value="ECO:0007669"/>
    <property type="project" value="TreeGrafter"/>
</dbReference>
<evidence type="ECO:0000256" key="1">
    <source>
        <dbReference type="ARBA" id="ARBA00004141"/>
    </source>
</evidence>
<evidence type="ECO:0000313" key="8">
    <source>
        <dbReference type="Proteomes" id="UP000033187"/>
    </source>
</evidence>
<feature type="transmembrane region" description="Helical" evidence="6">
    <location>
        <begin position="361"/>
        <end position="382"/>
    </location>
</feature>
<comment type="similarity">
    <text evidence="2">Belongs to the multi antimicrobial extrusion (MATE) (TC 2.A.66.1) family.</text>
</comment>
<organism evidence="7 8">
    <name type="scientific">Candidatus Filomicrobium marinum</name>
    <dbReference type="NCBI Taxonomy" id="1608628"/>
    <lineage>
        <taxon>Bacteria</taxon>
        <taxon>Pseudomonadati</taxon>
        <taxon>Pseudomonadota</taxon>
        <taxon>Alphaproteobacteria</taxon>
        <taxon>Hyphomicrobiales</taxon>
        <taxon>Hyphomicrobiaceae</taxon>
        <taxon>Filomicrobium</taxon>
    </lineage>
</organism>
<feature type="transmembrane region" description="Helical" evidence="6">
    <location>
        <begin position="324"/>
        <end position="349"/>
    </location>
</feature>
<dbReference type="AlphaFoldDB" id="A0A0D6JFF0"/>
<dbReference type="KEGG" id="fiy:BN1229_v1_1798"/>
<sequence>MTATPKAAQASINVTHTSVLAIALPIIASNVSTPLIGLVDTAVVGQLPAPHYIGAVALSSTIFTFLYWAFGFLRMGTTGLTAQADGAGDSVEVGAALGRALLIAAVAGSALILLQAPLSWFAFLMVEGSKAVEGEAHNYFAIRIWSAPAALANYALLGWFIGLGRARIALLLQVLLNGLNAILDAWFVLGLGWNVAGVALGTVIAEIAAAVVGLVIATRVLARIGGFPDFTAVLAPEHLRRAIAVNTDIMIRTLCLLTAFTWFVFQSAASGDVVLAANAVLMQFVSFMAYFLDGFAFAAESLVGRAIGARNRSQFDAAVRLSSLWAGLISLALGTALMLLGGTLIDLLTISPDVRAAARVYLHWAALVPVVGVVCFQLDGIFIGATRSVDMRNMALISLVVFMAAWAILHPAFGNDGLWLALIILNVTRAITLAARYRSLVDDAFPVERAARQAIPS</sequence>
<feature type="transmembrane region" description="Helical" evidence="6">
    <location>
        <begin position="100"/>
        <end position="122"/>
    </location>
</feature>
<keyword evidence="4 6" id="KW-1133">Transmembrane helix</keyword>
<feature type="transmembrane region" description="Helical" evidence="6">
    <location>
        <begin position="168"/>
        <end position="189"/>
    </location>
</feature>
<feature type="transmembrane region" description="Helical" evidence="6">
    <location>
        <begin position="195"/>
        <end position="217"/>
    </location>
</feature>
<dbReference type="NCBIfam" id="TIGR00797">
    <property type="entry name" value="matE"/>
    <property type="match status" value="1"/>
</dbReference>
<dbReference type="PANTHER" id="PTHR42893:SF46">
    <property type="entry name" value="PROTEIN DETOXIFICATION 44, CHLOROPLASTIC"/>
    <property type="match status" value="1"/>
</dbReference>
<dbReference type="Pfam" id="PF01554">
    <property type="entry name" value="MatE"/>
    <property type="match status" value="2"/>
</dbReference>
<dbReference type="GO" id="GO:0042910">
    <property type="term" value="F:xenobiotic transmembrane transporter activity"/>
    <property type="evidence" value="ECO:0007669"/>
    <property type="project" value="InterPro"/>
</dbReference>